<name>A0A1L9V1E8_ASPBC</name>
<dbReference type="AlphaFoldDB" id="A0A1L9V1E8"/>
<protein>
    <recommendedName>
        <fullName evidence="4">GPI anchored cell wall protein</fullName>
    </recommendedName>
</protein>
<gene>
    <name evidence="2" type="ORF">ASPBRDRAFT_36997</name>
</gene>
<dbReference type="OrthoDB" id="4991875at2759"/>
<accession>A0A1L9V1E8</accession>
<dbReference type="Proteomes" id="UP000184499">
    <property type="component" value="Unassembled WGS sequence"/>
</dbReference>
<dbReference type="OMA" id="RHSCEAD"/>
<keyword evidence="1" id="KW-0732">Signal</keyword>
<sequence>MNPFHIILALAGYALAQTTTSTTTTSTTLSSSSTSSYTTIQIFNILPTPTPIQPTSQSTTTTPTPTTTLATFDASIITASSSTTILVVTCNGACPIPSIYTITAAPSTYAEHGSFINSADGLTVTTSQSNACNITSSTQGASCSVTVGYYATVSGGQNSSSVVSSGTSFGQGEIWYMPVTVTAGGEKLAGATQTSGSGGSGGSASGGGGRVEVGEWKWVWAVMAVGMGVLV</sequence>
<feature type="chain" id="PRO_5013019039" description="GPI anchored cell wall protein" evidence="1">
    <location>
        <begin position="17"/>
        <end position="231"/>
    </location>
</feature>
<proteinExistence type="predicted"/>
<evidence type="ECO:0008006" key="4">
    <source>
        <dbReference type="Google" id="ProtNLM"/>
    </source>
</evidence>
<feature type="signal peptide" evidence="1">
    <location>
        <begin position="1"/>
        <end position="16"/>
    </location>
</feature>
<evidence type="ECO:0000313" key="3">
    <source>
        <dbReference type="Proteomes" id="UP000184499"/>
    </source>
</evidence>
<reference evidence="3" key="1">
    <citation type="journal article" date="2017" name="Genome Biol.">
        <title>Comparative genomics reveals high biological diversity and specific adaptations in the industrially and medically important fungal genus Aspergillus.</title>
        <authorList>
            <person name="de Vries R.P."/>
            <person name="Riley R."/>
            <person name="Wiebenga A."/>
            <person name="Aguilar-Osorio G."/>
            <person name="Amillis S."/>
            <person name="Uchima C.A."/>
            <person name="Anderluh G."/>
            <person name="Asadollahi M."/>
            <person name="Askin M."/>
            <person name="Barry K."/>
            <person name="Battaglia E."/>
            <person name="Bayram O."/>
            <person name="Benocci T."/>
            <person name="Braus-Stromeyer S.A."/>
            <person name="Caldana C."/>
            <person name="Canovas D."/>
            <person name="Cerqueira G.C."/>
            <person name="Chen F."/>
            <person name="Chen W."/>
            <person name="Choi C."/>
            <person name="Clum A."/>
            <person name="Dos Santos R.A."/>
            <person name="Damasio A.R."/>
            <person name="Diallinas G."/>
            <person name="Emri T."/>
            <person name="Fekete E."/>
            <person name="Flipphi M."/>
            <person name="Freyberg S."/>
            <person name="Gallo A."/>
            <person name="Gournas C."/>
            <person name="Habgood R."/>
            <person name="Hainaut M."/>
            <person name="Harispe M.L."/>
            <person name="Henrissat B."/>
            <person name="Hilden K.S."/>
            <person name="Hope R."/>
            <person name="Hossain A."/>
            <person name="Karabika E."/>
            <person name="Karaffa L."/>
            <person name="Karanyi Z."/>
            <person name="Krasevec N."/>
            <person name="Kuo A."/>
            <person name="Kusch H."/>
            <person name="LaButti K."/>
            <person name="Lagendijk E.L."/>
            <person name="Lapidus A."/>
            <person name="Levasseur A."/>
            <person name="Lindquist E."/>
            <person name="Lipzen A."/>
            <person name="Logrieco A.F."/>
            <person name="MacCabe A."/>
            <person name="Maekelae M.R."/>
            <person name="Malavazi I."/>
            <person name="Melin P."/>
            <person name="Meyer V."/>
            <person name="Mielnichuk N."/>
            <person name="Miskei M."/>
            <person name="Molnar A.P."/>
            <person name="Mule G."/>
            <person name="Ngan C.Y."/>
            <person name="Orejas M."/>
            <person name="Orosz E."/>
            <person name="Ouedraogo J.P."/>
            <person name="Overkamp K.M."/>
            <person name="Park H.-S."/>
            <person name="Perrone G."/>
            <person name="Piumi F."/>
            <person name="Punt P.J."/>
            <person name="Ram A.F."/>
            <person name="Ramon A."/>
            <person name="Rauscher S."/>
            <person name="Record E."/>
            <person name="Riano-Pachon D.M."/>
            <person name="Robert V."/>
            <person name="Roehrig J."/>
            <person name="Ruller R."/>
            <person name="Salamov A."/>
            <person name="Salih N.S."/>
            <person name="Samson R.A."/>
            <person name="Sandor E."/>
            <person name="Sanguinetti M."/>
            <person name="Schuetze T."/>
            <person name="Sepcic K."/>
            <person name="Shelest E."/>
            <person name="Sherlock G."/>
            <person name="Sophianopoulou V."/>
            <person name="Squina F.M."/>
            <person name="Sun H."/>
            <person name="Susca A."/>
            <person name="Todd R.B."/>
            <person name="Tsang A."/>
            <person name="Unkles S.E."/>
            <person name="van de Wiele N."/>
            <person name="van Rossen-Uffink D."/>
            <person name="Oliveira J.V."/>
            <person name="Vesth T.C."/>
            <person name="Visser J."/>
            <person name="Yu J.-H."/>
            <person name="Zhou M."/>
            <person name="Andersen M.R."/>
            <person name="Archer D.B."/>
            <person name="Baker S.E."/>
            <person name="Benoit I."/>
            <person name="Brakhage A.A."/>
            <person name="Braus G.H."/>
            <person name="Fischer R."/>
            <person name="Frisvad J.C."/>
            <person name="Goldman G.H."/>
            <person name="Houbraken J."/>
            <person name="Oakley B."/>
            <person name="Pocsi I."/>
            <person name="Scazzocchio C."/>
            <person name="Seiboth B."/>
            <person name="vanKuyk P.A."/>
            <person name="Wortman J."/>
            <person name="Dyer P.S."/>
            <person name="Grigoriev I.V."/>
        </authorList>
    </citation>
    <scope>NUCLEOTIDE SEQUENCE [LARGE SCALE GENOMIC DNA]</scope>
    <source>
        <strain evidence="3">CBS 101740 / IMI 381727 / IBT 21946</strain>
    </source>
</reference>
<evidence type="ECO:0000256" key="1">
    <source>
        <dbReference type="SAM" id="SignalP"/>
    </source>
</evidence>
<evidence type="ECO:0000313" key="2">
    <source>
        <dbReference type="EMBL" id="OJJ77738.1"/>
    </source>
</evidence>
<organism evidence="2 3">
    <name type="scientific">Aspergillus brasiliensis (strain CBS 101740 / IMI 381727 / IBT 21946)</name>
    <dbReference type="NCBI Taxonomy" id="767769"/>
    <lineage>
        <taxon>Eukaryota</taxon>
        <taxon>Fungi</taxon>
        <taxon>Dikarya</taxon>
        <taxon>Ascomycota</taxon>
        <taxon>Pezizomycotina</taxon>
        <taxon>Eurotiomycetes</taxon>
        <taxon>Eurotiomycetidae</taxon>
        <taxon>Eurotiales</taxon>
        <taxon>Aspergillaceae</taxon>
        <taxon>Aspergillus</taxon>
        <taxon>Aspergillus subgen. Circumdati</taxon>
    </lineage>
</organism>
<dbReference type="STRING" id="767769.A0A1L9V1E8"/>
<dbReference type="GeneID" id="93576113"/>
<keyword evidence="3" id="KW-1185">Reference proteome</keyword>
<dbReference type="RefSeq" id="XP_067484985.1">
    <property type="nucleotide sequence ID" value="XM_067623625.1"/>
</dbReference>
<dbReference type="EMBL" id="KV878679">
    <property type="protein sequence ID" value="OJJ77738.1"/>
    <property type="molecule type" value="Genomic_DNA"/>
</dbReference>
<dbReference type="VEuPathDB" id="FungiDB:ASPBRDRAFT_36997"/>